<name>A0A2P2JRB4_RHIMU</name>
<evidence type="ECO:0000259" key="5">
    <source>
        <dbReference type="Pfam" id="PF08314"/>
    </source>
</evidence>
<evidence type="ECO:0000256" key="3">
    <source>
        <dbReference type="ARBA" id="ARBA00022824"/>
    </source>
</evidence>
<keyword evidence="2" id="KW-0813">Transport</keyword>
<evidence type="ECO:0000256" key="1">
    <source>
        <dbReference type="ARBA" id="ARBA00004240"/>
    </source>
</evidence>
<sequence length="2425" mass="273857">MEELNVEEVIYEVQRHASSRPYVSNYPPQPSTKANEAGKTWGLLSLIGFSQIKEKWRDHKNSTSIKKHASLFISPRGEHVAVATENQITILHKEDDYQEPYGIFTSSRPVTFTCGVWSEGFDVLGVVDAIGTVYFVKANGEEISRITNQELNLSSTVIGLLLPDHDNPQGSCLCSFIILMADGSLQQIEASQEPSASISISQTSANGLNTKRQFPKDVFCIEYDPQHSLLLLVGGAVGTSLSSSGHSGSCHLSLWRKSQNLYLEPLFSIQFEGFYCKPKDYGAQLANRKVLMSPKGKYIATLDLTGHLHIFKLDIESCSVTSFAGGERLETQGTNKLSNGSKSFVDIKDFTWWSDQIIVFVKRDGVVTLFNIFTGLELQENNHVCVMPVLDRVQQLEGHIFLLESRLSKEIQVSSNYNEEASDPCHSEQATGGCGCYDVSLLRWSLISFSQRSVFEMYNILIHNNRYDAALDFADHHGLDRDEVFKSQWLNSAQGLNEINLFLSNIRDQGFVISECVDKVGETEGAVRALLSYGLQITEQFSFSKFKDCECDQIWEFRMVRLQLLQFRDRLETYVGINMGRFSVQEYSKFRFVSLSEAAVTLAESGKIGALNLLFKRHPYSLSPSILQVLAAVPETVPVQTYGQLLPGKSPPSCIALREEDWVECGEMLSFINRLPENHEIGIQSRTEAIVKRCLGYHWPSTSELCLWYKNRARDIDCYSGQLDNSLCLIDFACQKGIFELQQYHQDISYLHQLIYSDESDVEKCFNMSLVAWEQLSDYDKFRMMLKEVKEDNVVKKLRDIAIPYMQSRLNDSTWVTLDPAIDEHSSSDHKSESFVDRWLRELAAENKLGICLNVIEEGCKELKTNGFFRDEFEVVDCALQCIYLCAVTDRWNTMDAILSRLPQKQGVEGHIQSFETRLKLAREHIEAGRLLSFYQVPKPIAFFLEAHRDEKGVKQILRLILSKFVRRSPGRSDNDWANMWQDMQCIQEKAFPFLDPEYMLMEFCRGLLKAGKFSLARNYLKGTSSVALSPVKAENLVIQAAREYFFSASSLSCSEIWKAKECLSLFPSSRNVKAEADIVDALTVKLPDLGVNLLPMQFRQIKDPMEIVKMAIANQAGAYLHVDELIDVANLLGLRSLDDISGVEEAIAREAAVAGDLQLAFDLCLTLTKKGHGPIWDLCTAIARGPALENMDLSARKQLLGFSLSHCDEESIGELLLAWKDIDMQIQCENLLTGIDSPKFIVQGPSTTSPVFHGSQDMIDLKSCTELVEGVNHDDPEVYFNVIKNMLSTVAKSFLGENGLGSLWRENTKILSFATCQLPWLLELSRKTASHKILIANSMPGKHYVRIQTQAAITILSWLARNGFAPHDSAIASLTKSIIEPPVTEEEDVVGCSFLVNLADAFSGVEVIEEQLRTRQNYQEICSIMNVGLTYSLLHSYGVECKDPAQRRELLQRTFKEKQTLTSDEMIKINELQSTFWREWKLKLEEKKRITEHSRELERIIPGVEAARFLTGDLNYIESIIFSVIESVKLKKKCIMKDLLKLADTYGLNHSEVLLRCLSSILVSENWTEDEITAEISEVKEQILGCASETIKIISKVVYPAIDGCNKQRLAYLYGLLSDCFFQLEETKQSLSITHLDSSHLSALQLAHLCKIFAQECERVSFIKDLNFKNIAKLEKLNLESFQSEVYRHIDEANLEVLAEMVETLVSICAESRPGFLMSWKDVYGHYVLSLLANLETRATKEFNNVNPEKLQEFISQLEKTYHICRKCIEGWPPSDALDIMKRYFTVIIPLHDSCGTIPDNSSWQDSLIVLLNFWSKLAEEMQKVSSLRDPGEKLVFNAECLSSCLKVFTRLIIEDNVSPSQCWGSIIGYVSYGLVGDFAAEIVVFCRAMLFSGCGFGAISEVFLEAMTRYTVNSTPTGPHDLSILYLEILEPILRDLVNASHEPHNLFHLLSSLSKLEGQIEDLQRVRQVVWERMAQFSDDMQLPNHVRVYALELLQFISGRNIKGFSTELQSCVLPWEGWHVLLSAGPTNSDMTTNSGLPDHTDASNRLTSALVALKSSQIAAAISPTIEISPADLVNLETAASCFLKLCESSSTDLHFDALVTIMGEWEVFYMFGKDEVDSAETFEAANNWSNDDWDEGWESFQEVESLEKEQTEKSVCVHPLHGCWMEIFKKLITFSRFNDVLRLIDQSLSKSNVVLLDDEDARNLARNMLEFDYFMALKVALLLPYKAVQLQCLSVLEDKLKQGGISDAIGRDYQFLTVVLYSGIISTIITDSLYGCTFSYICYLVGSFSRQCQEALLPHLEQGERNECTKIDADFSFLFRRILFPCFISDLVKADQQILAGFIVTKYMHTNPSLSVINVAEASLCRFLDRHLHSLNHQEFSAEGISSCEALKHTVARLEVKLENQIQSALALLSIHVR</sequence>
<dbReference type="GO" id="GO:0070939">
    <property type="term" value="C:Dsl1/NZR complex"/>
    <property type="evidence" value="ECO:0007669"/>
    <property type="project" value="TreeGrafter"/>
</dbReference>
<dbReference type="GO" id="GO:0006890">
    <property type="term" value="P:retrograde vesicle-mediated transport, Golgi to endoplasmic reticulum"/>
    <property type="evidence" value="ECO:0007669"/>
    <property type="project" value="InterPro"/>
</dbReference>
<dbReference type="InterPro" id="IPR013244">
    <property type="entry name" value="Sec39_domain"/>
</dbReference>
<evidence type="ECO:0000256" key="2">
    <source>
        <dbReference type="ARBA" id="ARBA00022448"/>
    </source>
</evidence>
<dbReference type="SUPFAM" id="SSF50978">
    <property type="entry name" value="WD40 repeat-like"/>
    <property type="match status" value="1"/>
</dbReference>
<dbReference type="GO" id="GO:0000149">
    <property type="term" value="F:SNARE binding"/>
    <property type="evidence" value="ECO:0007669"/>
    <property type="project" value="TreeGrafter"/>
</dbReference>
<proteinExistence type="predicted"/>
<dbReference type="PANTHER" id="PTHR15922">
    <property type="entry name" value="NEUROBLASTOMA-AMPLIFIED SEQUENCE"/>
    <property type="match status" value="1"/>
</dbReference>
<dbReference type="EMBL" id="GGEC01015512">
    <property type="protein sequence ID" value="MBW95995.1"/>
    <property type="molecule type" value="Transcribed_RNA"/>
</dbReference>
<reference evidence="6" key="1">
    <citation type="submission" date="2018-02" db="EMBL/GenBank/DDBJ databases">
        <title>Rhizophora mucronata_Transcriptome.</title>
        <authorList>
            <person name="Meera S.P."/>
            <person name="Sreeshan A."/>
            <person name="Augustine A."/>
        </authorList>
    </citation>
    <scope>NUCLEOTIDE SEQUENCE</scope>
    <source>
        <tissue evidence="6">Leaf</tissue>
    </source>
</reference>
<evidence type="ECO:0000313" key="6">
    <source>
        <dbReference type="EMBL" id="MBW95996.1"/>
    </source>
</evidence>
<accession>A0A2P2JRB4</accession>
<dbReference type="PANTHER" id="PTHR15922:SF2">
    <property type="entry name" value="NBAS SUBUNIT OF NRZ TETHERING COMPLEX"/>
    <property type="match status" value="1"/>
</dbReference>
<evidence type="ECO:0000256" key="4">
    <source>
        <dbReference type="ARBA" id="ARBA00022927"/>
    </source>
</evidence>
<feature type="domain" description="Sec39" evidence="5">
    <location>
        <begin position="945"/>
        <end position="1168"/>
    </location>
</feature>
<dbReference type="InterPro" id="IPR036322">
    <property type="entry name" value="WD40_repeat_dom_sf"/>
</dbReference>
<organism evidence="6">
    <name type="scientific">Rhizophora mucronata</name>
    <name type="common">Asiatic mangrove</name>
    <dbReference type="NCBI Taxonomy" id="61149"/>
    <lineage>
        <taxon>Eukaryota</taxon>
        <taxon>Viridiplantae</taxon>
        <taxon>Streptophyta</taxon>
        <taxon>Embryophyta</taxon>
        <taxon>Tracheophyta</taxon>
        <taxon>Spermatophyta</taxon>
        <taxon>Magnoliopsida</taxon>
        <taxon>eudicotyledons</taxon>
        <taxon>Gunneridae</taxon>
        <taxon>Pentapetalae</taxon>
        <taxon>rosids</taxon>
        <taxon>fabids</taxon>
        <taxon>Malpighiales</taxon>
        <taxon>Rhizophoraceae</taxon>
        <taxon>Rhizophora</taxon>
    </lineage>
</organism>
<dbReference type="GO" id="GO:0015031">
    <property type="term" value="P:protein transport"/>
    <property type="evidence" value="ECO:0007669"/>
    <property type="project" value="UniProtKB-KW"/>
</dbReference>
<feature type="domain" description="Sec39" evidence="5">
    <location>
        <begin position="599"/>
        <end position="902"/>
    </location>
</feature>
<dbReference type="Pfam" id="PF08314">
    <property type="entry name" value="Sec39"/>
    <property type="match status" value="2"/>
</dbReference>
<protein>
    <submittedName>
        <fullName evidence="6">Uncharacterized protein MANES_01G037200</fullName>
    </submittedName>
</protein>
<keyword evidence="3" id="KW-0256">Endoplasmic reticulum</keyword>
<keyword evidence="4" id="KW-0653">Protein transport</keyword>
<dbReference type="EMBL" id="GGEC01015513">
    <property type="protein sequence ID" value="MBW95996.1"/>
    <property type="molecule type" value="Transcribed_RNA"/>
</dbReference>
<comment type="subcellular location">
    <subcellularLocation>
        <location evidence="1">Endoplasmic reticulum</location>
    </subcellularLocation>
</comment>